<comment type="caution">
    <text evidence="2">The sequence shown here is derived from an EMBL/GenBank/DDBJ whole genome shotgun (WGS) entry which is preliminary data.</text>
</comment>
<dbReference type="GO" id="GO:0008757">
    <property type="term" value="F:S-adenosylmethionine-dependent methyltransferase activity"/>
    <property type="evidence" value="ECO:0007669"/>
    <property type="project" value="InterPro"/>
</dbReference>
<sequence length="317" mass="35304">MMEKACTDAQWSAHAKTYSSIFGSLTARWAVDSLQIACHNILEKLQQHEMKNSGDPFHFLDVGCGPGILSFEFARRFLTLPTGIRITASDLSDAMLQQLNTALKEDPTLRLFSPKITTLQSDGMMLEQVLDASVDVVGSNFGLGIFPNRTKGWATACRVLKEDGLLVVTMWSDQSSQMVWFNQITDMFNAIGAEGDPLVNLSLLDETDRERVLEELQAAGFRDVKVYRTTHTIVFDDPKAVVQANMSNPFAAKYLERLTKEQMKTTLTELMEKDAQENVWQKEGPSTTESANPFSDGCPRLIPFTAYTIVARKSSGN</sequence>
<dbReference type="Gene3D" id="3.40.50.150">
    <property type="entry name" value="Vaccinia Virus protein VP39"/>
    <property type="match status" value="1"/>
</dbReference>
<dbReference type="CDD" id="cd02440">
    <property type="entry name" value="AdoMet_MTases"/>
    <property type="match status" value="1"/>
</dbReference>
<dbReference type="EMBL" id="CAKKTJ010000322">
    <property type="protein sequence ID" value="CAH0480080.1"/>
    <property type="molecule type" value="Genomic_DNA"/>
</dbReference>
<gene>
    <name evidence="2" type="ORF">PBS003_LOCUS6706</name>
</gene>
<dbReference type="SUPFAM" id="SSF53335">
    <property type="entry name" value="S-adenosyl-L-methionine-dependent methyltransferases"/>
    <property type="match status" value="1"/>
</dbReference>
<dbReference type="Proteomes" id="UP001160483">
    <property type="component" value="Unassembled WGS sequence"/>
</dbReference>
<evidence type="ECO:0000313" key="3">
    <source>
        <dbReference type="Proteomes" id="UP001160483"/>
    </source>
</evidence>
<reference evidence="2" key="1">
    <citation type="submission" date="2021-11" db="EMBL/GenBank/DDBJ databases">
        <authorList>
            <person name="Islam A."/>
            <person name="Islam S."/>
            <person name="Flora M.S."/>
            <person name="Rahman M."/>
            <person name="Ziaur R.M."/>
            <person name="Epstein J.H."/>
            <person name="Hassan M."/>
            <person name="Klassen M."/>
            <person name="Woodard K."/>
            <person name="Webb A."/>
            <person name="Webby R.J."/>
            <person name="El Zowalaty M.E."/>
        </authorList>
    </citation>
    <scope>NUCLEOTIDE SEQUENCE</scope>
    <source>
        <strain evidence="2">Pbs3</strain>
    </source>
</reference>
<dbReference type="InterPro" id="IPR029063">
    <property type="entry name" value="SAM-dependent_MTases_sf"/>
</dbReference>
<dbReference type="Pfam" id="PF08241">
    <property type="entry name" value="Methyltransf_11"/>
    <property type="match status" value="1"/>
</dbReference>
<protein>
    <recommendedName>
        <fullName evidence="1">Methyltransferase type 11 domain-containing protein</fullName>
    </recommendedName>
</protein>
<dbReference type="AlphaFoldDB" id="A0AAU9L3I9"/>
<accession>A0AAU9L3I9</accession>
<dbReference type="InterPro" id="IPR013216">
    <property type="entry name" value="Methyltransf_11"/>
</dbReference>
<evidence type="ECO:0000259" key="1">
    <source>
        <dbReference type="Pfam" id="PF08241"/>
    </source>
</evidence>
<feature type="domain" description="Methyltransferase type 11" evidence="1">
    <location>
        <begin position="60"/>
        <end position="168"/>
    </location>
</feature>
<evidence type="ECO:0000313" key="2">
    <source>
        <dbReference type="EMBL" id="CAH0480080.1"/>
    </source>
</evidence>
<dbReference type="PANTHER" id="PTHR43591:SF81">
    <property type="entry name" value="MAGNESIUM PROTOPORPHYRIN IX METHYLTRANSFERASE, CHLOROPLASTIC-RELATED"/>
    <property type="match status" value="1"/>
</dbReference>
<dbReference type="PANTHER" id="PTHR43591">
    <property type="entry name" value="METHYLTRANSFERASE"/>
    <property type="match status" value="1"/>
</dbReference>
<proteinExistence type="predicted"/>
<organism evidence="2 3">
    <name type="scientific">Peronospora belbahrii</name>
    <dbReference type="NCBI Taxonomy" id="622444"/>
    <lineage>
        <taxon>Eukaryota</taxon>
        <taxon>Sar</taxon>
        <taxon>Stramenopiles</taxon>
        <taxon>Oomycota</taxon>
        <taxon>Peronosporomycetes</taxon>
        <taxon>Peronosporales</taxon>
        <taxon>Peronosporaceae</taxon>
        <taxon>Peronospora</taxon>
    </lineage>
</organism>
<name>A0AAU9L3I9_9STRA</name>